<feature type="region of interest" description="Disordered" evidence="13">
    <location>
        <begin position="738"/>
        <end position="815"/>
    </location>
</feature>
<dbReference type="AlphaFoldDB" id="A0A194RJ03"/>
<comment type="similarity">
    <text evidence="5">Belongs to the histone H2A family.</text>
</comment>
<dbReference type="InterPro" id="IPR042214">
    <property type="entry name" value="TruD_catalytic"/>
</dbReference>
<comment type="catalytic activity">
    <reaction evidence="12">
        <text>a uridine in tRNA = a pseudouridine in tRNA</text>
        <dbReference type="Rhea" id="RHEA:54572"/>
        <dbReference type="Rhea" id="RHEA-COMP:13339"/>
        <dbReference type="Rhea" id="RHEA-COMP:13934"/>
        <dbReference type="ChEBI" id="CHEBI:65314"/>
        <dbReference type="ChEBI" id="CHEBI:65315"/>
    </reaction>
</comment>
<organism evidence="15 16">
    <name type="scientific">Papilio machaon</name>
    <name type="common">Old World swallowtail butterfly</name>
    <dbReference type="NCBI Taxonomy" id="76193"/>
    <lineage>
        <taxon>Eukaryota</taxon>
        <taxon>Metazoa</taxon>
        <taxon>Ecdysozoa</taxon>
        <taxon>Arthropoda</taxon>
        <taxon>Hexapoda</taxon>
        <taxon>Insecta</taxon>
        <taxon>Pterygota</taxon>
        <taxon>Neoptera</taxon>
        <taxon>Endopterygota</taxon>
        <taxon>Lepidoptera</taxon>
        <taxon>Glossata</taxon>
        <taxon>Ditrysia</taxon>
        <taxon>Papilionoidea</taxon>
        <taxon>Papilionidae</taxon>
        <taxon>Papilioninae</taxon>
        <taxon>Papilio</taxon>
    </lineage>
</organism>
<evidence type="ECO:0000256" key="7">
    <source>
        <dbReference type="ARBA" id="ARBA00022499"/>
    </source>
</evidence>
<dbReference type="Pfam" id="PF00125">
    <property type="entry name" value="Histone"/>
    <property type="match status" value="1"/>
</dbReference>
<dbReference type="Pfam" id="PF16211">
    <property type="entry name" value="Histone_H2A_C"/>
    <property type="match status" value="1"/>
</dbReference>
<dbReference type="SMART" id="SM00414">
    <property type="entry name" value="H2A"/>
    <property type="match status" value="1"/>
</dbReference>
<dbReference type="InterPro" id="IPR001656">
    <property type="entry name" value="PsdUridine_synth_TruD"/>
</dbReference>
<reference evidence="15 16" key="1">
    <citation type="journal article" date="2015" name="Nat. Commun.">
        <title>Outbred genome sequencing and CRISPR/Cas9 gene editing in butterflies.</title>
        <authorList>
            <person name="Li X."/>
            <person name="Fan D."/>
            <person name="Zhang W."/>
            <person name="Liu G."/>
            <person name="Zhang L."/>
            <person name="Zhao L."/>
            <person name="Fang X."/>
            <person name="Chen L."/>
            <person name="Dong Y."/>
            <person name="Chen Y."/>
            <person name="Ding Y."/>
            <person name="Zhao R."/>
            <person name="Feng M."/>
            <person name="Zhu Y."/>
            <person name="Feng Y."/>
            <person name="Jiang X."/>
            <person name="Zhu D."/>
            <person name="Xiang H."/>
            <person name="Feng X."/>
            <person name="Li S."/>
            <person name="Wang J."/>
            <person name="Zhang G."/>
            <person name="Kronforst M.R."/>
            <person name="Wang W."/>
        </authorList>
    </citation>
    <scope>NUCLEOTIDE SEQUENCE [LARGE SCALE GENOMIC DNA]</scope>
    <source>
        <strain evidence="15">Ya'a_city_454_Pm</strain>
        <tissue evidence="15">Whole body</tissue>
    </source>
</reference>
<feature type="compositionally biased region" description="Basic residues" evidence="13">
    <location>
        <begin position="118"/>
        <end position="128"/>
    </location>
</feature>
<feature type="compositionally biased region" description="Basic and acidic residues" evidence="13">
    <location>
        <begin position="746"/>
        <end position="815"/>
    </location>
</feature>
<evidence type="ECO:0000313" key="15">
    <source>
        <dbReference type="EMBL" id="KPJ15921.1"/>
    </source>
</evidence>
<keyword evidence="10" id="KW-0539">Nucleus</keyword>
<keyword evidence="8" id="KW-0819">tRNA processing</keyword>
<evidence type="ECO:0000256" key="13">
    <source>
        <dbReference type="SAM" id="MobiDB-lite"/>
    </source>
</evidence>
<comment type="function">
    <text evidence="1">Core component of nucleosome. Nucleosomes wrap and compact DNA into chromatin, limiting DNA accessibility to the cellular machineries which require DNA as a template. Histones thereby play a central role in transcription regulation, DNA repair, DNA replication and chromosomal stability. DNA accessibility is regulated via a complex set of post-translational modifications of histones, also called histone code, and nucleosome remodeling.</text>
</comment>
<feature type="region of interest" description="Disordered" evidence="13">
    <location>
        <begin position="1"/>
        <end position="21"/>
    </location>
</feature>
<evidence type="ECO:0000259" key="14">
    <source>
        <dbReference type="PROSITE" id="PS50984"/>
    </source>
</evidence>
<keyword evidence="11" id="KW-0544">Nucleosome core</keyword>
<evidence type="ECO:0000256" key="11">
    <source>
        <dbReference type="ARBA" id="ARBA00023269"/>
    </source>
</evidence>
<feature type="compositionally biased region" description="Basic and acidic residues" evidence="13">
    <location>
        <begin position="166"/>
        <end position="176"/>
    </location>
</feature>
<evidence type="ECO:0000256" key="4">
    <source>
        <dbReference type="ARBA" id="ARBA00007953"/>
    </source>
</evidence>
<dbReference type="PROSITE" id="PS50984">
    <property type="entry name" value="TRUD"/>
    <property type="match status" value="1"/>
</dbReference>
<dbReference type="FunCoup" id="A0A194RJ03">
    <property type="interactions" value="1606"/>
</dbReference>
<evidence type="ECO:0000256" key="12">
    <source>
        <dbReference type="ARBA" id="ARBA00036943"/>
    </source>
</evidence>
<evidence type="ECO:0000256" key="2">
    <source>
        <dbReference type="ARBA" id="ARBA00004123"/>
    </source>
</evidence>
<dbReference type="InterPro" id="IPR009072">
    <property type="entry name" value="Histone-fold"/>
</dbReference>
<comment type="subcellular location">
    <subcellularLocation>
        <location evidence="3">Chromosome</location>
    </subcellularLocation>
    <subcellularLocation>
        <location evidence="2">Nucleus</location>
    </subcellularLocation>
</comment>
<dbReference type="GO" id="GO:0008033">
    <property type="term" value="P:tRNA processing"/>
    <property type="evidence" value="ECO:0007669"/>
    <property type="project" value="UniProtKB-KW"/>
</dbReference>
<feature type="region of interest" description="Disordered" evidence="13">
    <location>
        <begin position="114"/>
        <end position="176"/>
    </location>
</feature>
<dbReference type="Gene3D" id="1.10.20.10">
    <property type="entry name" value="Histone, subunit A"/>
    <property type="match status" value="1"/>
</dbReference>
<evidence type="ECO:0000256" key="5">
    <source>
        <dbReference type="ARBA" id="ARBA00010691"/>
    </source>
</evidence>
<dbReference type="CDD" id="cd00074">
    <property type="entry name" value="HFD_H2A"/>
    <property type="match status" value="1"/>
</dbReference>
<dbReference type="Proteomes" id="UP000053240">
    <property type="component" value="Unassembled WGS sequence"/>
</dbReference>
<feature type="region of interest" description="Disordered" evidence="13">
    <location>
        <begin position="471"/>
        <end position="493"/>
    </location>
</feature>
<dbReference type="GO" id="GO:0003723">
    <property type="term" value="F:RNA binding"/>
    <property type="evidence" value="ECO:0007669"/>
    <property type="project" value="InterPro"/>
</dbReference>
<dbReference type="InterPro" id="IPR007125">
    <property type="entry name" value="H2A/H2B/H3"/>
</dbReference>
<dbReference type="SUPFAM" id="SSF47113">
    <property type="entry name" value="Histone-fold"/>
    <property type="match status" value="1"/>
</dbReference>
<keyword evidence="16" id="KW-1185">Reference proteome</keyword>
<dbReference type="Pfam" id="PF01142">
    <property type="entry name" value="TruD"/>
    <property type="match status" value="1"/>
</dbReference>
<evidence type="ECO:0000256" key="9">
    <source>
        <dbReference type="ARBA" id="ARBA00023235"/>
    </source>
</evidence>
<dbReference type="GO" id="GO:0001522">
    <property type="term" value="P:pseudouridine synthesis"/>
    <property type="evidence" value="ECO:0007669"/>
    <property type="project" value="InterPro"/>
</dbReference>
<evidence type="ECO:0000256" key="10">
    <source>
        <dbReference type="ARBA" id="ARBA00023242"/>
    </source>
</evidence>
<protein>
    <submittedName>
        <fullName evidence="15">Histone H2A type 1-A</fullName>
    </submittedName>
</protein>
<evidence type="ECO:0000256" key="1">
    <source>
        <dbReference type="ARBA" id="ARBA00002001"/>
    </source>
</evidence>
<evidence type="ECO:0000256" key="6">
    <source>
        <dbReference type="ARBA" id="ARBA00022454"/>
    </source>
</evidence>
<evidence type="ECO:0000256" key="8">
    <source>
        <dbReference type="ARBA" id="ARBA00022694"/>
    </source>
</evidence>
<dbReference type="InterPro" id="IPR020103">
    <property type="entry name" value="PsdUridine_synth_cat_dom_sf"/>
</dbReference>
<dbReference type="InParanoid" id="A0A194RJ03"/>
<keyword evidence="11" id="KW-0238">DNA-binding</keyword>
<feature type="compositionally biased region" description="Basic and acidic residues" evidence="13">
    <location>
        <begin position="472"/>
        <end position="490"/>
    </location>
</feature>
<dbReference type="PANTHER" id="PTHR13326:SF31">
    <property type="entry name" value="PSEUDOURIDYLATE SYNTHASE 7 HOMOLOG"/>
    <property type="match status" value="1"/>
</dbReference>
<dbReference type="STRING" id="76193.A0A194RJ03"/>
<dbReference type="PRINTS" id="PR00620">
    <property type="entry name" value="HISTONEH2A"/>
</dbReference>
<dbReference type="SUPFAM" id="SSF55120">
    <property type="entry name" value="Pseudouridine synthase"/>
    <property type="match status" value="2"/>
</dbReference>
<dbReference type="GO" id="GO:0003677">
    <property type="term" value="F:DNA binding"/>
    <property type="evidence" value="ECO:0007669"/>
    <property type="project" value="InterPro"/>
</dbReference>
<dbReference type="Gene3D" id="3.30.2350.20">
    <property type="entry name" value="TruD, catalytic domain"/>
    <property type="match status" value="2"/>
</dbReference>
<dbReference type="InterPro" id="IPR002119">
    <property type="entry name" value="Histone_H2A"/>
</dbReference>
<name>A0A194RJ03_PAPMA</name>
<dbReference type="EMBL" id="KQ460323">
    <property type="protein sequence ID" value="KPJ15921.1"/>
    <property type="molecule type" value="Genomic_DNA"/>
</dbReference>
<keyword evidence="9" id="KW-0413">Isomerase</keyword>
<accession>A0A194RJ03</accession>
<feature type="domain" description="TRUD" evidence="14">
    <location>
        <begin position="383"/>
        <end position="566"/>
    </location>
</feature>
<comment type="similarity">
    <text evidence="4">Belongs to the pseudouridine synthase TruD family.</text>
</comment>
<dbReference type="InterPro" id="IPR032454">
    <property type="entry name" value="Histone_H2A_C"/>
</dbReference>
<dbReference type="GO" id="GO:0046982">
    <property type="term" value="F:protein heterodimerization activity"/>
    <property type="evidence" value="ECO:0007669"/>
    <property type="project" value="InterPro"/>
</dbReference>
<dbReference type="PANTHER" id="PTHR13326">
    <property type="entry name" value="TRNA PSEUDOURIDINE SYNTHASE D"/>
    <property type="match status" value="1"/>
</dbReference>
<sequence>MSGRSAERIKKRAKSKSRSARAGVNFPVGRIHRILRKGNYAKRIGCGSAVYLSAALEYLAAEILELAGKAASDNGKSRILPRHILLAVKNDDELNKMLEGVTISQGGVIPRIHQQGWRGHRGRGRGRGGRGSWPRNEKFHDQQTPYGNQNRGFRGGRGNFGKNKMPSRETPGKRLSEEEIGVTEYMSDHKGFNGIIKCRYSDFQVSEINESGEIAKLTDMSPPVPPMEETIEEDEDLLLSKYNLEILPMETWDRINTLIVNPPTDKNVEVDVTGMSKEERTKIHDSVKKAFGPSLVSSTVTIGDKKIVRFEKFKKGVRRDNRVKWVWPGEYVHFVLHKENCDTMEAAMRLAERLQLKFRIALRNVTASDEVIDEACERLRKRGFINYYGLQRFGTRVDMPTYEIGRKLLQSNFREAVNSILQDRESSRSMGRATAGEARLQRALNNNPRDLVGALDQGRIQEVTDNNYVQEATEHKEENKQKNKEQEKNVPKPNIPVKVLTEEDIASGRYSIFDIVMPIPGHNVEYPPNMKEYYKELVEKDNLKLDMIHKNKAYSLSGAYRHIAVRPEELEWLTVRYHEPFCDLQLSDLQELNGHTDTGIVEDGKGAPIQQCTQTVLGITSTFRLSSVWLWYFTERVQFLQLMLLLASTVLAYSLSGAYRHIAVRPEKLEWFTVRYHEPFCDLQLSDLQELNGHTDTGIVEDGKFKACLLTITLPASSYATMALRELLKVDTSNDNQAQQNNYFKSKTEDKHETEENKEEGERESDSKQDKKDDDSSQHNENDENNDNKGEKRKIEDETEVDVKKKKEDNVDIEK</sequence>
<dbReference type="GO" id="GO:0000786">
    <property type="term" value="C:nucleosome"/>
    <property type="evidence" value="ECO:0007669"/>
    <property type="project" value="UniProtKB-KW"/>
</dbReference>
<dbReference type="GO" id="GO:0030527">
    <property type="term" value="F:structural constituent of chromatin"/>
    <property type="evidence" value="ECO:0007669"/>
    <property type="project" value="InterPro"/>
</dbReference>
<dbReference type="InterPro" id="IPR011760">
    <property type="entry name" value="PsdUridine_synth_TruD_insert"/>
</dbReference>
<evidence type="ECO:0000313" key="16">
    <source>
        <dbReference type="Proteomes" id="UP000053240"/>
    </source>
</evidence>
<dbReference type="GO" id="GO:0005634">
    <property type="term" value="C:nucleus"/>
    <property type="evidence" value="ECO:0007669"/>
    <property type="project" value="UniProtKB-SubCell"/>
</dbReference>
<evidence type="ECO:0000256" key="3">
    <source>
        <dbReference type="ARBA" id="ARBA00004286"/>
    </source>
</evidence>
<keyword evidence="7" id="KW-1017">Isopeptide bond</keyword>
<feature type="compositionally biased region" description="Basic residues" evidence="13">
    <location>
        <begin position="9"/>
        <end position="19"/>
    </location>
</feature>
<proteinExistence type="inferred from homology"/>
<keyword evidence="6" id="KW-0158">Chromosome</keyword>
<gene>
    <name evidence="15" type="ORF">RR48_09967</name>
</gene>
<dbReference type="FunFam" id="1.10.20.10:FF:000103">
    <property type="entry name" value="Histone H2A type 1"/>
    <property type="match status" value="1"/>
</dbReference>
<dbReference type="GO" id="GO:0009982">
    <property type="term" value="F:pseudouridine synthase activity"/>
    <property type="evidence" value="ECO:0007669"/>
    <property type="project" value="InterPro"/>
</dbReference>